<dbReference type="Gene3D" id="3.40.47.10">
    <property type="match status" value="1"/>
</dbReference>
<organism evidence="3 4">
    <name type="scientific">Frondihabitans sucicola</name>
    <dbReference type="NCBI Taxonomy" id="1268041"/>
    <lineage>
        <taxon>Bacteria</taxon>
        <taxon>Bacillati</taxon>
        <taxon>Actinomycetota</taxon>
        <taxon>Actinomycetes</taxon>
        <taxon>Micrococcales</taxon>
        <taxon>Microbacteriaceae</taxon>
        <taxon>Frondihabitans</taxon>
    </lineage>
</organism>
<dbReference type="SUPFAM" id="SSF53901">
    <property type="entry name" value="Thiolase-like"/>
    <property type="match status" value="1"/>
</dbReference>
<dbReference type="EMBL" id="AP027732">
    <property type="protein sequence ID" value="BDZ50346.1"/>
    <property type="molecule type" value="Genomic_DNA"/>
</dbReference>
<dbReference type="Pfam" id="PF00108">
    <property type="entry name" value="Thiolase_N"/>
    <property type="match status" value="1"/>
</dbReference>
<protein>
    <recommendedName>
        <fullName evidence="2">Thiolase N-terminal domain-containing protein</fullName>
    </recommendedName>
</protein>
<accession>A0ABM8GPG2</accession>
<feature type="compositionally biased region" description="Low complexity" evidence="1">
    <location>
        <begin position="161"/>
        <end position="175"/>
    </location>
</feature>
<evidence type="ECO:0000313" key="3">
    <source>
        <dbReference type="EMBL" id="BDZ50346.1"/>
    </source>
</evidence>
<feature type="domain" description="Thiolase N-terminal" evidence="2">
    <location>
        <begin position="5"/>
        <end position="145"/>
    </location>
</feature>
<dbReference type="PANTHER" id="PTHR43365:SF1">
    <property type="entry name" value="ACETYL-COA C-ACYLTRANSFERASE"/>
    <property type="match status" value="1"/>
</dbReference>
<evidence type="ECO:0000259" key="2">
    <source>
        <dbReference type="Pfam" id="PF00108"/>
    </source>
</evidence>
<proteinExistence type="predicted"/>
<reference evidence="4" key="1">
    <citation type="journal article" date="2019" name="Int. J. Syst. Evol. Microbiol.">
        <title>The Global Catalogue of Microorganisms (GCM) 10K type strain sequencing project: providing services to taxonomists for standard genome sequencing and annotation.</title>
        <authorList>
            <consortium name="The Broad Institute Genomics Platform"/>
            <consortium name="The Broad Institute Genome Sequencing Center for Infectious Disease"/>
            <person name="Wu L."/>
            <person name="Ma J."/>
        </authorList>
    </citation>
    <scope>NUCLEOTIDE SEQUENCE [LARGE SCALE GENOMIC DNA]</scope>
    <source>
        <strain evidence="4">NBRC 108728</strain>
    </source>
</reference>
<keyword evidence="4" id="KW-1185">Reference proteome</keyword>
<sequence>MTEAVIVATSRTPIGRAFKGSLRDVRADDLAAFVVRDVLDRVPELDPATIADLMMGCGMPGGEQGMNIARIVAVALGYDHLPGTTVNRYCSSSLQTTRMAFHAIKAGEGDVFLSAGVESVSRSTRGSSDYIPGEKLENPLFDEAIARAAQRKEEAEASGATRVTTTSSPTRTSPWARPPRTSPG</sequence>
<dbReference type="InterPro" id="IPR016039">
    <property type="entry name" value="Thiolase-like"/>
</dbReference>
<name>A0ABM8GPG2_9MICO</name>
<dbReference type="PANTHER" id="PTHR43365">
    <property type="entry name" value="BLR7806 PROTEIN"/>
    <property type="match status" value="1"/>
</dbReference>
<evidence type="ECO:0000256" key="1">
    <source>
        <dbReference type="SAM" id="MobiDB-lite"/>
    </source>
</evidence>
<dbReference type="Proteomes" id="UP001321486">
    <property type="component" value="Chromosome"/>
</dbReference>
<dbReference type="InterPro" id="IPR020616">
    <property type="entry name" value="Thiolase_N"/>
</dbReference>
<feature type="region of interest" description="Disordered" evidence="1">
    <location>
        <begin position="148"/>
        <end position="184"/>
    </location>
</feature>
<gene>
    <name evidence="3" type="ORF">GCM10025867_25870</name>
</gene>
<evidence type="ECO:0000313" key="4">
    <source>
        <dbReference type="Proteomes" id="UP001321486"/>
    </source>
</evidence>